<evidence type="ECO:0000256" key="3">
    <source>
        <dbReference type="SAM" id="SignalP"/>
    </source>
</evidence>
<keyword evidence="3" id="KW-0732">Signal</keyword>
<dbReference type="EC" id="3.5.4.-" evidence="4"/>
<proteinExistence type="inferred from homology"/>
<dbReference type="AlphaFoldDB" id="A0A5C6D8K7"/>
<evidence type="ECO:0000313" key="5">
    <source>
        <dbReference type="Proteomes" id="UP000319143"/>
    </source>
</evidence>
<sequence precursor="true">MKWRMVAAAACMVVLNIDSAEETLAAKTATSDVTFESKESVDTPIEYVPLDAPAGMSQAVIVKQIPLVHTRQLFPLDRAGELVGKGKVDEQIQQVLDNLEAVLKDSASGMDQLVRVNVYALSTAILTRFQQQLGKRLDPSVRPAITSILTPLAPTGALVAIDVVAGSAENGKTVNRKRCQAVAGEEGRADAAVLPAGSIAYLSGQPDAGGLTESATTRSMSKLIATLEHLKLSPQHVVQVKVFLKPMTSAEAVQAELSTFFPDQMTPPVVFVEWLASMPVEIEMIAQLPSPSKSAQSERPSASSVEYFTPPEVRPSHTFSKVALMRADKQIYLSGLYAHQPSRGEPQAVDLFDRLQLVLAKTGSDMRHLVKATYYVSDDDAARWIDRTRPRLFDPTRPPAASKVMIHGVGLPQRTMAVDMIAVAQEK</sequence>
<keyword evidence="5" id="KW-1185">Reference proteome</keyword>
<name>A0A5C6D8K7_9BACT</name>
<feature type="signal peptide" evidence="3">
    <location>
        <begin position="1"/>
        <end position="20"/>
    </location>
</feature>
<feature type="region of interest" description="Disordered" evidence="2">
    <location>
        <begin position="289"/>
        <end position="308"/>
    </location>
</feature>
<evidence type="ECO:0000256" key="1">
    <source>
        <dbReference type="ARBA" id="ARBA00010552"/>
    </source>
</evidence>
<dbReference type="RefSeq" id="WP_146531070.1">
    <property type="nucleotide sequence ID" value="NZ_SJPV01000018.1"/>
</dbReference>
<keyword evidence="4" id="KW-0378">Hydrolase</keyword>
<dbReference type="InterPro" id="IPR035959">
    <property type="entry name" value="RutC-like_sf"/>
</dbReference>
<protein>
    <submittedName>
        <fullName evidence="4">Enamine/imine deaminase</fullName>
        <ecNumber evidence="4">3.5.4.-</ecNumber>
    </submittedName>
</protein>
<dbReference type="EMBL" id="SJPV01000018">
    <property type="protein sequence ID" value="TWU31189.1"/>
    <property type="molecule type" value="Genomic_DNA"/>
</dbReference>
<dbReference type="Pfam" id="PF01042">
    <property type="entry name" value="Ribonuc_L-PSP"/>
    <property type="match status" value="3"/>
</dbReference>
<dbReference type="OrthoDB" id="215119at2"/>
<dbReference type="Proteomes" id="UP000319143">
    <property type="component" value="Unassembled WGS sequence"/>
</dbReference>
<dbReference type="PANTHER" id="PTHR11803">
    <property type="entry name" value="2-IMINOBUTANOATE/2-IMINOPROPANOATE DEAMINASE RIDA"/>
    <property type="match status" value="1"/>
</dbReference>
<dbReference type="PANTHER" id="PTHR11803:SF58">
    <property type="entry name" value="PROTEIN HMF1-RELATED"/>
    <property type="match status" value="1"/>
</dbReference>
<dbReference type="GO" id="GO:0019239">
    <property type="term" value="F:deaminase activity"/>
    <property type="evidence" value="ECO:0007669"/>
    <property type="project" value="TreeGrafter"/>
</dbReference>
<comment type="caution">
    <text evidence="4">The sequence shown here is derived from an EMBL/GenBank/DDBJ whole genome shotgun (WGS) entry which is preliminary data.</text>
</comment>
<feature type="chain" id="PRO_5022858205" evidence="3">
    <location>
        <begin position="21"/>
        <end position="427"/>
    </location>
</feature>
<organism evidence="4 5">
    <name type="scientific">Novipirellula artificiosorum</name>
    <dbReference type="NCBI Taxonomy" id="2528016"/>
    <lineage>
        <taxon>Bacteria</taxon>
        <taxon>Pseudomonadati</taxon>
        <taxon>Planctomycetota</taxon>
        <taxon>Planctomycetia</taxon>
        <taxon>Pirellulales</taxon>
        <taxon>Pirellulaceae</taxon>
        <taxon>Novipirellula</taxon>
    </lineage>
</organism>
<reference evidence="4 5" key="1">
    <citation type="submission" date="2019-02" db="EMBL/GenBank/DDBJ databases">
        <title>Deep-cultivation of Planctomycetes and their phenomic and genomic characterization uncovers novel biology.</title>
        <authorList>
            <person name="Wiegand S."/>
            <person name="Jogler M."/>
            <person name="Boedeker C."/>
            <person name="Pinto D."/>
            <person name="Vollmers J."/>
            <person name="Rivas-Marin E."/>
            <person name="Kohn T."/>
            <person name="Peeters S.H."/>
            <person name="Heuer A."/>
            <person name="Rast P."/>
            <person name="Oberbeckmann S."/>
            <person name="Bunk B."/>
            <person name="Jeske O."/>
            <person name="Meyerdierks A."/>
            <person name="Storesund J.E."/>
            <person name="Kallscheuer N."/>
            <person name="Luecker S."/>
            <person name="Lage O.M."/>
            <person name="Pohl T."/>
            <person name="Merkel B.J."/>
            <person name="Hornburger P."/>
            <person name="Mueller R.-W."/>
            <person name="Bruemmer F."/>
            <person name="Labrenz M."/>
            <person name="Spormann A.M."/>
            <person name="Op Den Camp H."/>
            <person name="Overmann J."/>
            <person name="Amann R."/>
            <person name="Jetten M.S.M."/>
            <person name="Mascher T."/>
            <person name="Medema M.H."/>
            <person name="Devos D.P."/>
            <person name="Kaster A.-K."/>
            <person name="Ovreas L."/>
            <person name="Rohde M."/>
            <person name="Galperin M.Y."/>
            <person name="Jogler C."/>
        </authorList>
    </citation>
    <scope>NUCLEOTIDE SEQUENCE [LARGE SCALE GENOMIC DNA]</scope>
    <source>
        <strain evidence="4 5">Poly41</strain>
    </source>
</reference>
<comment type="similarity">
    <text evidence="1">Belongs to the RutC family.</text>
</comment>
<dbReference type="CDD" id="cd00448">
    <property type="entry name" value="YjgF_YER057c_UK114_family"/>
    <property type="match status" value="2"/>
</dbReference>
<dbReference type="InterPro" id="IPR006175">
    <property type="entry name" value="YjgF/YER057c/UK114"/>
</dbReference>
<feature type="compositionally biased region" description="Polar residues" evidence="2">
    <location>
        <begin position="289"/>
        <end position="306"/>
    </location>
</feature>
<gene>
    <name evidence="4" type="primary">yabJ_1</name>
    <name evidence="4" type="ORF">Poly41_63800</name>
</gene>
<dbReference type="Gene3D" id="3.30.1330.40">
    <property type="entry name" value="RutC-like"/>
    <property type="match status" value="3"/>
</dbReference>
<evidence type="ECO:0000313" key="4">
    <source>
        <dbReference type="EMBL" id="TWU31189.1"/>
    </source>
</evidence>
<dbReference type="SUPFAM" id="SSF55298">
    <property type="entry name" value="YjgF-like"/>
    <property type="match status" value="3"/>
</dbReference>
<evidence type="ECO:0000256" key="2">
    <source>
        <dbReference type="SAM" id="MobiDB-lite"/>
    </source>
</evidence>
<dbReference type="GO" id="GO:0005829">
    <property type="term" value="C:cytosol"/>
    <property type="evidence" value="ECO:0007669"/>
    <property type="project" value="TreeGrafter"/>
</dbReference>
<accession>A0A5C6D8K7</accession>